<protein>
    <submittedName>
        <fullName evidence="1">Uncharacterized protein</fullName>
    </submittedName>
</protein>
<proteinExistence type="predicted"/>
<organism evidence="1 2">
    <name type="scientific">Bacillus spizizenii</name>
    <name type="common">Bacillus subtilis subsp. spizizenii</name>
    <dbReference type="NCBI Taxonomy" id="96241"/>
    <lineage>
        <taxon>Bacteria</taxon>
        <taxon>Bacillati</taxon>
        <taxon>Bacillota</taxon>
        <taxon>Bacilli</taxon>
        <taxon>Bacillales</taxon>
        <taxon>Bacillaceae</taxon>
        <taxon>Bacillus</taxon>
    </lineage>
</organism>
<comment type="caution">
    <text evidence="1">The sequence shown here is derived from an EMBL/GenBank/DDBJ whole genome shotgun (WGS) entry which is preliminary data.</text>
</comment>
<evidence type="ECO:0000313" key="1">
    <source>
        <dbReference type="EMBL" id="MCY8119593.1"/>
    </source>
</evidence>
<accession>A0A9Q4DMF1</accession>
<evidence type="ECO:0000313" key="2">
    <source>
        <dbReference type="Proteomes" id="UP001070352"/>
    </source>
</evidence>
<dbReference type="AlphaFoldDB" id="A0A9Q4DMF1"/>
<dbReference type="Proteomes" id="UP001070352">
    <property type="component" value="Unassembled WGS sequence"/>
</dbReference>
<gene>
    <name evidence="1" type="ORF">MOC45_03065</name>
</gene>
<dbReference type="EMBL" id="JALANJ010000003">
    <property type="protein sequence ID" value="MCY8119593.1"/>
    <property type="molecule type" value="Genomic_DNA"/>
</dbReference>
<sequence>MSMNRSEEDLYISQMESWLTEQEMLEKQLERAITYHQDLADNHKKISELNEIQLKAHRERIEIAKNEYSEWLKEHGSGKK</sequence>
<name>A0A9Q4DMF1_BACSC</name>
<reference evidence="1" key="1">
    <citation type="submission" date="2022-02" db="EMBL/GenBank/DDBJ databases">
        <title>Crop Bioprotection Bacillus Genome Sequencing.</title>
        <authorList>
            <person name="Dunlap C."/>
        </authorList>
    </citation>
    <scope>NUCLEOTIDE SEQUENCE</scope>
    <source>
        <strain evidence="1">M18B4</strain>
    </source>
</reference>